<reference evidence="13 14" key="1">
    <citation type="submission" date="2019-07" db="EMBL/GenBank/DDBJ databases">
        <title>Whole genome shotgun sequence of Sporosarcina luteola NBRC 105378.</title>
        <authorList>
            <person name="Hosoyama A."/>
            <person name="Uohara A."/>
            <person name="Ohji S."/>
            <person name="Ichikawa N."/>
        </authorList>
    </citation>
    <scope>NUCLEOTIDE SEQUENCE [LARGE SCALE GENOMIC DNA]</scope>
    <source>
        <strain evidence="13 14">NBRC 105378</strain>
    </source>
</reference>
<evidence type="ECO:0000313" key="13">
    <source>
        <dbReference type="EMBL" id="GEN83419.1"/>
    </source>
</evidence>
<dbReference type="EMBL" id="BJYL01000022">
    <property type="protein sequence ID" value="GEN83419.1"/>
    <property type="molecule type" value="Genomic_DNA"/>
</dbReference>
<keyword evidence="8" id="KW-0547">Nucleotide-binding</keyword>
<dbReference type="InterPro" id="IPR004136">
    <property type="entry name" value="NMO"/>
</dbReference>
<evidence type="ECO:0000256" key="8">
    <source>
        <dbReference type="ARBA" id="ARBA00022741"/>
    </source>
</evidence>
<dbReference type="Pfam" id="PF03060">
    <property type="entry name" value="NMO"/>
    <property type="match status" value="1"/>
</dbReference>
<evidence type="ECO:0000313" key="14">
    <source>
        <dbReference type="Proteomes" id="UP000321901"/>
    </source>
</evidence>
<keyword evidence="9" id="KW-0560">Oxidoreductase</keyword>
<keyword evidence="5" id="KW-0216">Detoxification</keyword>
<evidence type="ECO:0000256" key="12">
    <source>
        <dbReference type="ARBA" id="ARBA00049401"/>
    </source>
</evidence>
<keyword evidence="14" id="KW-1185">Reference proteome</keyword>
<evidence type="ECO:0000256" key="9">
    <source>
        <dbReference type="ARBA" id="ARBA00023002"/>
    </source>
</evidence>
<dbReference type="RefSeq" id="WP_147057329.1">
    <property type="nucleotide sequence ID" value="NZ_BJYL01000022.1"/>
</dbReference>
<comment type="cofactor">
    <cofactor evidence="1">
        <name>FMN</name>
        <dbReference type="ChEBI" id="CHEBI:58210"/>
    </cofactor>
</comment>
<keyword evidence="10 13" id="KW-0503">Monooxygenase</keyword>
<dbReference type="FunFam" id="3.20.20.70:FF:000154">
    <property type="entry name" value="Probable nitronate monooxygenase"/>
    <property type="match status" value="1"/>
</dbReference>
<evidence type="ECO:0000256" key="11">
    <source>
        <dbReference type="ARBA" id="ARBA00031155"/>
    </source>
</evidence>
<dbReference type="InterPro" id="IPR013785">
    <property type="entry name" value="Aldolase_TIM"/>
</dbReference>
<dbReference type="GO" id="GO:0009636">
    <property type="term" value="P:response to toxic substance"/>
    <property type="evidence" value="ECO:0007669"/>
    <property type="project" value="UniProtKB-KW"/>
</dbReference>
<dbReference type="Proteomes" id="UP000321901">
    <property type="component" value="Unassembled WGS sequence"/>
</dbReference>
<evidence type="ECO:0000256" key="6">
    <source>
        <dbReference type="ARBA" id="ARBA00022630"/>
    </source>
</evidence>
<evidence type="ECO:0000256" key="10">
    <source>
        <dbReference type="ARBA" id="ARBA00023033"/>
    </source>
</evidence>
<dbReference type="PANTHER" id="PTHR42747">
    <property type="entry name" value="NITRONATE MONOOXYGENASE-RELATED"/>
    <property type="match status" value="1"/>
</dbReference>
<evidence type="ECO:0000256" key="3">
    <source>
        <dbReference type="ARBA" id="ARBA00009881"/>
    </source>
</evidence>
<dbReference type="GO" id="GO:0000166">
    <property type="term" value="F:nucleotide binding"/>
    <property type="evidence" value="ECO:0007669"/>
    <property type="project" value="UniProtKB-KW"/>
</dbReference>
<comment type="similarity">
    <text evidence="3">Belongs to the nitronate monooxygenase family. NMO class I subfamily.</text>
</comment>
<dbReference type="Gene3D" id="3.20.20.70">
    <property type="entry name" value="Aldolase class I"/>
    <property type="match status" value="1"/>
</dbReference>
<keyword evidence="7" id="KW-0288">FMN</keyword>
<dbReference type="PANTHER" id="PTHR42747:SF3">
    <property type="entry name" value="NITRONATE MONOOXYGENASE-RELATED"/>
    <property type="match status" value="1"/>
</dbReference>
<dbReference type="CDD" id="cd04730">
    <property type="entry name" value="NPD_like"/>
    <property type="match status" value="1"/>
</dbReference>
<dbReference type="SUPFAM" id="SSF51412">
    <property type="entry name" value="Inosine monophosphate dehydrogenase (IMPDH)"/>
    <property type="match status" value="1"/>
</dbReference>
<evidence type="ECO:0000256" key="5">
    <source>
        <dbReference type="ARBA" id="ARBA00022575"/>
    </source>
</evidence>
<organism evidence="13 14">
    <name type="scientific">Sporosarcina luteola</name>
    <dbReference type="NCBI Taxonomy" id="582850"/>
    <lineage>
        <taxon>Bacteria</taxon>
        <taxon>Bacillati</taxon>
        <taxon>Bacillota</taxon>
        <taxon>Bacilli</taxon>
        <taxon>Bacillales</taxon>
        <taxon>Caryophanaceae</taxon>
        <taxon>Sporosarcina</taxon>
    </lineage>
</organism>
<gene>
    <name evidence="13" type="ORF">SLU01_17310</name>
</gene>
<comment type="catalytic activity">
    <reaction evidence="12">
        <text>3 propionate 3-nitronate + 3 O2 + H2O = 3 3-oxopropanoate + 2 nitrate + nitrite + H2O2 + 3 H(+)</text>
        <dbReference type="Rhea" id="RHEA:57332"/>
        <dbReference type="ChEBI" id="CHEBI:15377"/>
        <dbReference type="ChEBI" id="CHEBI:15378"/>
        <dbReference type="ChEBI" id="CHEBI:15379"/>
        <dbReference type="ChEBI" id="CHEBI:16240"/>
        <dbReference type="ChEBI" id="CHEBI:16301"/>
        <dbReference type="ChEBI" id="CHEBI:17632"/>
        <dbReference type="ChEBI" id="CHEBI:33190"/>
        <dbReference type="ChEBI" id="CHEBI:136067"/>
    </reaction>
</comment>
<dbReference type="OrthoDB" id="9778912at2"/>
<sequence length="341" mass="36776">MTITDSLAIKHPIIQAPMAGVTTPEFVAAASEAGILGSIGAGYLSEEATREFIREVKKLTDKPFAVNLFVPENVEMDQELMRQAYLGLQPIGKKLGMPFWKAPLSESSFNAQIDVLVEEGVKICSFTFGLPDEAVIQKLKKHNIYLIGTATTVEEAVMAENIRMDAVVAQGKEAGGHRGSFLSEKLLPLDELLSSIIEAIGIPVIAAGGIANKEHLQQQIARGAAAVQIGTALLATEESGAHPLYKEAVLASTENCTVLTKAFSGKPARGIRNQFIDLMQGIPIAPYPYQNDLTKKIRSEAAAKGRPEFMSLWAGERVHETVGGTVKEIVEKFIGKKHALD</sequence>
<proteinExistence type="inferred from homology"/>
<accession>A0A511Z7I7</accession>
<evidence type="ECO:0000256" key="1">
    <source>
        <dbReference type="ARBA" id="ARBA00001917"/>
    </source>
</evidence>
<comment type="caution">
    <text evidence="13">The sequence shown here is derived from an EMBL/GenBank/DDBJ whole genome shotgun (WGS) entry which is preliminary data.</text>
</comment>
<evidence type="ECO:0000256" key="7">
    <source>
        <dbReference type="ARBA" id="ARBA00022643"/>
    </source>
</evidence>
<dbReference type="GO" id="GO:0018580">
    <property type="term" value="F:nitronate monooxygenase activity"/>
    <property type="evidence" value="ECO:0007669"/>
    <property type="project" value="InterPro"/>
</dbReference>
<dbReference type="AlphaFoldDB" id="A0A511Z7I7"/>
<keyword evidence="6" id="KW-0285">Flavoprotein</keyword>
<evidence type="ECO:0000256" key="2">
    <source>
        <dbReference type="ARBA" id="ARBA00003535"/>
    </source>
</evidence>
<name>A0A511Z7I7_9BACL</name>
<protein>
    <recommendedName>
        <fullName evidence="4">Probable nitronate monooxygenase</fullName>
    </recommendedName>
    <alternativeName>
        <fullName evidence="11">Propionate 3-nitronate monooxygenase</fullName>
    </alternativeName>
</protein>
<comment type="function">
    <text evidence="2">Nitronate monooxygenase that uses molecular oxygen to catalyze the oxidative denitrification of alkyl nitronates. Acts on propionate 3-nitronate (P3N), the presumed physiological substrate. Probably functions in the detoxification of P3N, a metabolic poison produced by plants and fungi as a defense mechanism.</text>
</comment>
<evidence type="ECO:0000256" key="4">
    <source>
        <dbReference type="ARBA" id="ARBA00013457"/>
    </source>
</evidence>